<protein>
    <submittedName>
        <fullName evidence="5">Long-chain-fatty-acid--CoA ligase 3</fullName>
    </submittedName>
</protein>
<evidence type="ECO:0000256" key="4">
    <source>
        <dbReference type="ARBA" id="ARBA00022840"/>
    </source>
</evidence>
<dbReference type="AlphaFoldDB" id="A0A8X6SDI1"/>
<evidence type="ECO:0000313" key="6">
    <source>
        <dbReference type="Proteomes" id="UP000887159"/>
    </source>
</evidence>
<dbReference type="GO" id="GO:0005811">
    <property type="term" value="C:lipid droplet"/>
    <property type="evidence" value="ECO:0007669"/>
    <property type="project" value="TreeGrafter"/>
</dbReference>
<dbReference type="GO" id="GO:0005783">
    <property type="term" value="C:endoplasmic reticulum"/>
    <property type="evidence" value="ECO:0007669"/>
    <property type="project" value="TreeGrafter"/>
</dbReference>
<evidence type="ECO:0000313" key="5">
    <source>
        <dbReference type="EMBL" id="GFY11897.1"/>
    </source>
</evidence>
<keyword evidence="4" id="KW-0067">ATP-binding</keyword>
<evidence type="ECO:0000256" key="2">
    <source>
        <dbReference type="ARBA" id="ARBA00022598"/>
    </source>
</evidence>
<keyword evidence="6" id="KW-1185">Reference proteome</keyword>
<accession>A0A8X6SDI1</accession>
<dbReference type="Proteomes" id="UP000887159">
    <property type="component" value="Unassembled WGS sequence"/>
</dbReference>
<proteinExistence type="inferred from homology"/>
<dbReference type="SUPFAM" id="SSF56801">
    <property type="entry name" value="Acetyl-CoA synthetase-like"/>
    <property type="match status" value="1"/>
</dbReference>
<evidence type="ECO:0000256" key="3">
    <source>
        <dbReference type="ARBA" id="ARBA00022741"/>
    </source>
</evidence>
<dbReference type="GO" id="GO:0030182">
    <property type="term" value="P:neuron differentiation"/>
    <property type="evidence" value="ECO:0007669"/>
    <property type="project" value="TreeGrafter"/>
</dbReference>
<dbReference type="PANTHER" id="PTHR43272:SF83">
    <property type="entry name" value="ACYL-COA SYNTHETASE LONG-CHAIN, ISOFORM J"/>
    <property type="match status" value="1"/>
</dbReference>
<evidence type="ECO:0000256" key="1">
    <source>
        <dbReference type="ARBA" id="ARBA00006432"/>
    </source>
</evidence>
<sequence length="139" mass="15947">MPRPKLSEVVMKNNVWKRDTTENDTSKIRPSADTAIRLPNTNRKKDLVKLQFGEYIALGKVEAELKTYPLIENICVFGNGLHTYLIALIVPNPMHLKSLAKELGKVNVSFQEMCSDEEVAAEAAQKNSRFWQKMWARWL</sequence>
<comment type="similarity">
    <text evidence="1">Belongs to the ATP-dependent AMP-binding enzyme family.</text>
</comment>
<dbReference type="GO" id="GO:0035336">
    <property type="term" value="P:long-chain fatty-acyl-CoA metabolic process"/>
    <property type="evidence" value="ECO:0007669"/>
    <property type="project" value="TreeGrafter"/>
</dbReference>
<dbReference type="PANTHER" id="PTHR43272">
    <property type="entry name" value="LONG-CHAIN-FATTY-ACID--COA LIGASE"/>
    <property type="match status" value="1"/>
</dbReference>
<dbReference type="GO" id="GO:0005886">
    <property type="term" value="C:plasma membrane"/>
    <property type="evidence" value="ECO:0007669"/>
    <property type="project" value="TreeGrafter"/>
</dbReference>
<keyword evidence="2 5" id="KW-0436">Ligase</keyword>
<organism evidence="5 6">
    <name type="scientific">Trichonephila clavipes</name>
    <name type="common">Golden silk orbweaver</name>
    <name type="synonym">Nephila clavipes</name>
    <dbReference type="NCBI Taxonomy" id="2585209"/>
    <lineage>
        <taxon>Eukaryota</taxon>
        <taxon>Metazoa</taxon>
        <taxon>Ecdysozoa</taxon>
        <taxon>Arthropoda</taxon>
        <taxon>Chelicerata</taxon>
        <taxon>Arachnida</taxon>
        <taxon>Araneae</taxon>
        <taxon>Araneomorphae</taxon>
        <taxon>Entelegynae</taxon>
        <taxon>Araneoidea</taxon>
        <taxon>Nephilidae</taxon>
        <taxon>Trichonephila</taxon>
    </lineage>
</organism>
<name>A0A8X6SDI1_TRICX</name>
<dbReference type="EMBL" id="BMAU01021309">
    <property type="protein sequence ID" value="GFY11897.1"/>
    <property type="molecule type" value="Genomic_DNA"/>
</dbReference>
<keyword evidence="3" id="KW-0547">Nucleotide-binding</keyword>
<gene>
    <name evidence="5" type="primary">Acsl3</name>
    <name evidence="5" type="ORF">TNCV_4973971</name>
</gene>
<dbReference type="GO" id="GO:0090433">
    <property type="term" value="F:palmitoyl-CoA ligase activity"/>
    <property type="evidence" value="ECO:0007669"/>
    <property type="project" value="TreeGrafter"/>
</dbReference>
<dbReference type="GO" id="GO:0005524">
    <property type="term" value="F:ATP binding"/>
    <property type="evidence" value="ECO:0007669"/>
    <property type="project" value="UniProtKB-KW"/>
</dbReference>
<comment type="caution">
    <text evidence="5">The sequence shown here is derived from an EMBL/GenBank/DDBJ whole genome shotgun (WGS) entry which is preliminary data.</text>
</comment>
<reference evidence="5" key="1">
    <citation type="submission" date="2020-08" db="EMBL/GenBank/DDBJ databases">
        <title>Multicomponent nature underlies the extraordinary mechanical properties of spider dragline silk.</title>
        <authorList>
            <person name="Kono N."/>
            <person name="Nakamura H."/>
            <person name="Mori M."/>
            <person name="Yoshida Y."/>
            <person name="Ohtoshi R."/>
            <person name="Malay A.D."/>
            <person name="Moran D.A.P."/>
            <person name="Tomita M."/>
            <person name="Numata K."/>
            <person name="Arakawa K."/>
        </authorList>
    </citation>
    <scope>NUCLEOTIDE SEQUENCE</scope>
</reference>